<proteinExistence type="predicted"/>
<reference evidence="1 2" key="1">
    <citation type="submission" date="2016-10" db="EMBL/GenBank/DDBJ databases">
        <title>The whole genome sequencing and assembly of Aeribacillus pallidus KCTC3564 strain.</title>
        <authorList>
            <person name="Lee Y.-J."/>
            <person name="Park M.-K."/>
            <person name="Yi H."/>
            <person name="Bahn Y.-S."/>
            <person name="Kim J.F."/>
            <person name="Lee D.-W."/>
        </authorList>
    </citation>
    <scope>NUCLEOTIDE SEQUENCE [LARGE SCALE GENOMIC DNA]</scope>
    <source>
        <strain evidence="1 2">KCTC3564</strain>
    </source>
</reference>
<gene>
    <name evidence="1" type="ORF">AP3564_04705</name>
</gene>
<dbReference type="NCBIfam" id="TIGR04129">
    <property type="entry name" value="CxxH_BA5709"/>
    <property type="match status" value="1"/>
</dbReference>
<organism evidence="1 2">
    <name type="scientific">Aeribacillus pallidus</name>
    <dbReference type="NCBI Taxonomy" id="33936"/>
    <lineage>
        <taxon>Bacteria</taxon>
        <taxon>Bacillati</taxon>
        <taxon>Bacillota</taxon>
        <taxon>Bacilli</taxon>
        <taxon>Bacillales</taxon>
        <taxon>Bacillaceae</taxon>
        <taxon>Aeribacillus</taxon>
    </lineage>
</organism>
<dbReference type="Pfam" id="PF14116">
    <property type="entry name" value="YyzF"/>
    <property type="match status" value="1"/>
</dbReference>
<dbReference type="EMBL" id="CP017703">
    <property type="protein sequence ID" value="ASS89648.1"/>
    <property type="molecule type" value="Genomic_DNA"/>
</dbReference>
<protein>
    <submittedName>
        <fullName evidence="1">CxxH/CxxC protein</fullName>
    </submittedName>
</protein>
<dbReference type="KEGG" id="apak:AP3564_04705"/>
<dbReference type="InterPro" id="IPR025626">
    <property type="entry name" value="YyzF"/>
</dbReference>
<dbReference type="AlphaFoldDB" id="A0A223E311"/>
<accession>A0A223E311</accession>
<name>A0A223E311_9BACI</name>
<evidence type="ECO:0000313" key="2">
    <source>
        <dbReference type="Proteomes" id="UP000214606"/>
    </source>
</evidence>
<dbReference type="Proteomes" id="UP000214606">
    <property type="component" value="Chromosome"/>
</dbReference>
<dbReference type="RefSeq" id="WP_065095530.1">
    <property type="nucleotide sequence ID" value="NZ_CP017703.1"/>
</dbReference>
<evidence type="ECO:0000313" key="1">
    <source>
        <dbReference type="EMBL" id="ASS89648.1"/>
    </source>
</evidence>
<sequence length="51" mass="5876">MYCCEDHIDLAIDMYVDQYETAPNIQKIEFNHSLSTTCELCKKTAVYIVGN</sequence>
<dbReference type="OrthoDB" id="1652387at2"/>